<dbReference type="PIRSF" id="PIRSF001365">
    <property type="entry name" value="DHDPS"/>
    <property type="match status" value="1"/>
</dbReference>
<evidence type="ECO:0000313" key="5">
    <source>
        <dbReference type="EMBL" id="KAF7728844.1"/>
    </source>
</evidence>
<dbReference type="GO" id="GO:0008840">
    <property type="term" value="F:4-hydroxy-tetrahydrodipicolinate synthase activity"/>
    <property type="evidence" value="ECO:0007669"/>
    <property type="project" value="TreeGrafter"/>
</dbReference>
<organism evidence="5 6">
    <name type="scientific">Apophysomyces ossiformis</name>
    <dbReference type="NCBI Taxonomy" id="679940"/>
    <lineage>
        <taxon>Eukaryota</taxon>
        <taxon>Fungi</taxon>
        <taxon>Fungi incertae sedis</taxon>
        <taxon>Mucoromycota</taxon>
        <taxon>Mucoromycotina</taxon>
        <taxon>Mucoromycetes</taxon>
        <taxon>Mucorales</taxon>
        <taxon>Mucorineae</taxon>
        <taxon>Mucoraceae</taxon>
        <taxon>Apophysomyces</taxon>
    </lineage>
</organism>
<reference evidence="5" key="1">
    <citation type="submission" date="2020-01" db="EMBL/GenBank/DDBJ databases">
        <title>Genome Sequencing of Three Apophysomyces-Like Fungal Strains Confirms a Novel Fungal Genus in the Mucoromycota with divergent Burkholderia-like Endosymbiotic Bacteria.</title>
        <authorList>
            <person name="Stajich J.E."/>
            <person name="Macias A.M."/>
            <person name="Carter-House D."/>
            <person name="Lovett B."/>
            <person name="Kasson L.R."/>
            <person name="Berry K."/>
            <person name="Grigoriev I."/>
            <person name="Chang Y."/>
            <person name="Spatafora J."/>
            <person name="Kasson M.T."/>
        </authorList>
    </citation>
    <scope>NUCLEOTIDE SEQUENCE</scope>
    <source>
        <strain evidence="5">NRRL A-21654</strain>
    </source>
</reference>
<feature type="active site" description="Schiff-base intermediate with substrate" evidence="3">
    <location>
        <position position="172"/>
    </location>
</feature>
<proteinExistence type="inferred from homology"/>
<dbReference type="PANTHER" id="PTHR12128">
    <property type="entry name" value="DIHYDRODIPICOLINATE SYNTHASE"/>
    <property type="match status" value="1"/>
</dbReference>
<dbReference type="OrthoDB" id="191315at2759"/>
<sequence>MQLTALGKGVFVPIPTFFDSNENLDIPSLEKHIKMLARTGISGIIFLGSMGEAAHLTLEEREQVIRAGCQFVKKENPSFKIIAGASAPSARQTIQLCKNAADAGAEFALVLPPSYYRTCMDNQAVMTYFSAVADSSPIPLIIYNYPGVCQGLDISVDVLVELSKHKNIIGVKATDGNIGKIGYLAEHTNPSEFALLAGSADFFLPALAVGAVGLIPGLGNILPRCCVAIQRLFENGEMEKARSLQTKLVKADNAAARWYGLAGVKAALQHIEGYGGVPRNPLRPLTDAEKGRVVEVIDSVMDIERSLVE</sequence>
<evidence type="ECO:0000313" key="6">
    <source>
        <dbReference type="Proteomes" id="UP000605846"/>
    </source>
</evidence>
<dbReference type="EMBL" id="JABAYA010000031">
    <property type="protein sequence ID" value="KAF7728844.1"/>
    <property type="molecule type" value="Genomic_DNA"/>
</dbReference>
<evidence type="ECO:0000256" key="1">
    <source>
        <dbReference type="ARBA" id="ARBA00023239"/>
    </source>
</evidence>
<dbReference type="CDD" id="cd00408">
    <property type="entry name" value="DHDPS-like"/>
    <property type="match status" value="1"/>
</dbReference>
<dbReference type="PRINTS" id="PR00146">
    <property type="entry name" value="DHPICSNTHASE"/>
</dbReference>
<dbReference type="InterPro" id="IPR002220">
    <property type="entry name" value="DapA-like"/>
</dbReference>
<dbReference type="Proteomes" id="UP000605846">
    <property type="component" value="Unassembled WGS sequence"/>
</dbReference>
<dbReference type="SUPFAM" id="SSF51569">
    <property type="entry name" value="Aldolase"/>
    <property type="match status" value="1"/>
</dbReference>
<keyword evidence="1 2" id="KW-0456">Lyase</keyword>
<dbReference type="InterPro" id="IPR013785">
    <property type="entry name" value="Aldolase_TIM"/>
</dbReference>
<evidence type="ECO:0000256" key="2">
    <source>
        <dbReference type="PIRNR" id="PIRNR001365"/>
    </source>
</evidence>
<protein>
    <submittedName>
        <fullName evidence="5">Uncharacterized protein</fullName>
    </submittedName>
</protein>
<evidence type="ECO:0000256" key="3">
    <source>
        <dbReference type="PIRSR" id="PIRSR001365-1"/>
    </source>
</evidence>
<feature type="binding site" evidence="4">
    <location>
        <position position="215"/>
    </location>
    <ligand>
        <name>pyruvate</name>
        <dbReference type="ChEBI" id="CHEBI:15361"/>
    </ligand>
</feature>
<comment type="caution">
    <text evidence="5">The sequence shown here is derived from an EMBL/GenBank/DDBJ whole genome shotgun (WGS) entry which is preliminary data.</text>
</comment>
<dbReference type="AlphaFoldDB" id="A0A8H7ER00"/>
<dbReference type="SMART" id="SM01130">
    <property type="entry name" value="DHDPS"/>
    <property type="match status" value="1"/>
</dbReference>
<name>A0A8H7ER00_9FUNG</name>
<dbReference type="PANTHER" id="PTHR12128:SF66">
    <property type="entry name" value="4-HYDROXY-2-OXOGLUTARATE ALDOLASE, MITOCHONDRIAL"/>
    <property type="match status" value="1"/>
</dbReference>
<gene>
    <name evidence="5" type="ORF">EC973_005470</name>
</gene>
<dbReference type="Gene3D" id="3.20.20.70">
    <property type="entry name" value="Aldolase class I"/>
    <property type="match status" value="1"/>
</dbReference>
<evidence type="ECO:0000256" key="4">
    <source>
        <dbReference type="PIRSR" id="PIRSR001365-2"/>
    </source>
</evidence>
<accession>A0A8H7ER00</accession>
<keyword evidence="6" id="KW-1185">Reference proteome</keyword>
<comment type="similarity">
    <text evidence="2">Belongs to the DapA family.</text>
</comment>
<dbReference type="Pfam" id="PF00701">
    <property type="entry name" value="DHDPS"/>
    <property type="match status" value="1"/>
</dbReference>
<feature type="active site" description="Proton donor/acceptor" evidence="3">
    <location>
        <position position="143"/>
    </location>
</feature>